<keyword evidence="2" id="KW-0472">Membrane</keyword>
<dbReference type="Pfam" id="PF04280">
    <property type="entry name" value="Tim44"/>
    <property type="match status" value="1"/>
</dbReference>
<name>A0A562ZJG9_9BURK</name>
<dbReference type="PANTHER" id="PTHR41542:SF1">
    <property type="entry name" value="BLL5807 PROTEIN"/>
    <property type="match status" value="1"/>
</dbReference>
<feature type="region of interest" description="Disordered" evidence="1">
    <location>
        <begin position="29"/>
        <end position="61"/>
    </location>
</feature>
<dbReference type="RefSeq" id="WP_145895380.1">
    <property type="nucleotide sequence ID" value="NZ_VOBQ01000019.1"/>
</dbReference>
<feature type="transmembrane region" description="Helical" evidence="2">
    <location>
        <begin position="109"/>
        <end position="128"/>
    </location>
</feature>
<evidence type="ECO:0000259" key="4">
    <source>
        <dbReference type="SMART" id="SM00978"/>
    </source>
</evidence>
<evidence type="ECO:0000256" key="3">
    <source>
        <dbReference type="SAM" id="SignalP"/>
    </source>
</evidence>
<dbReference type="OrthoDB" id="5297955at2"/>
<sequence>MKKALGIFAVVLALGMTAALDAEAKRLGGARNSGMQRQQTTQPATPPAATPNTPGAATPAAGTAAAAAAPAAAAAATKRSWMGPLAGLAAGIGLMALASHLGFGEAMANMMLIGLLVMVGLAVVAFIMRKRAAAGMSPAMAGSGMQRSSLGGSPLGGTPLGGGTRIGSALGGAAAMPQAGAIPADFDVAAFSRNAKTQFMALQAANDARDLDRLRDYLTPEMFEVIGEEVRARGDEKQNTEVFGLEAQVTGVFEEADQYIVSVRFTGSVREQHGAVPEDLDEIWHLTKPRTGFGGWVVAGIQQAQA</sequence>
<dbReference type="AlphaFoldDB" id="A0A562ZJG9"/>
<protein>
    <submittedName>
        <fullName evidence="5">Tim44 domain-containing protein</fullName>
    </submittedName>
</protein>
<feature type="compositionally biased region" description="Low complexity" evidence="1">
    <location>
        <begin position="50"/>
        <end position="61"/>
    </location>
</feature>
<organism evidence="5 6">
    <name type="scientific">Caenimonas sedimenti</name>
    <dbReference type="NCBI Taxonomy" id="2596921"/>
    <lineage>
        <taxon>Bacteria</taxon>
        <taxon>Pseudomonadati</taxon>
        <taxon>Pseudomonadota</taxon>
        <taxon>Betaproteobacteria</taxon>
        <taxon>Burkholderiales</taxon>
        <taxon>Comamonadaceae</taxon>
        <taxon>Caenimonas</taxon>
    </lineage>
</organism>
<dbReference type="Proteomes" id="UP000318199">
    <property type="component" value="Unassembled WGS sequence"/>
</dbReference>
<keyword evidence="6" id="KW-1185">Reference proteome</keyword>
<dbReference type="InterPro" id="IPR007379">
    <property type="entry name" value="Tim44-like_dom"/>
</dbReference>
<evidence type="ECO:0000313" key="6">
    <source>
        <dbReference type="Proteomes" id="UP000318199"/>
    </source>
</evidence>
<dbReference type="SMART" id="SM00978">
    <property type="entry name" value="Tim44"/>
    <property type="match status" value="1"/>
</dbReference>
<comment type="caution">
    <text evidence="5">The sequence shown here is derived from an EMBL/GenBank/DDBJ whole genome shotgun (WGS) entry which is preliminary data.</text>
</comment>
<dbReference type="SUPFAM" id="SSF54427">
    <property type="entry name" value="NTF2-like"/>
    <property type="match status" value="1"/>
</dbReference>
<gene>
    <name evidence="5" type="ORF">FN976_22815</name>
</gene>
<feature type="chain" id="PRO_5022230316" evidence="3">
    <location>
        <begin position="25"/>
        <end position="306"/>
    </location>
</feature>
<dbReference type="EMBL" id="VOBQ01000019">
    <property type="protein sequence ID" value="TWO68465.1"/>
    <property type="molecule type" value="Genomic_DNA"/>
</dbReference>
<feature type="transmembrane region" description="Helical" evidence="2">
    <location>
        <begin position="83"/>
        <end position="103"/>
    </location>
</feature>
<evidence type="ECO:0000256" key="2">
    <source>
        <dbReference type="SAM" id="Phobius"/>
    </source>
</evidence>
<keyword evidence="3" id="KW-0732">Signal</keyword>
<reference evidence="5 6" key="1">
    <citation type="submission" date="2019-07" db="EMBL/GenBank/DDBJ databases">
        <title>Caenimonas sedimenti sp. nov., isolated from activated sludge.</title>
        <authorList>
            <person name="Xu J."/>
        </authorList>
    </citation>
    <scope>NUCLEOTIDE SEQUENCE [LARGE SCALE GENOMIC DNA]</scope>
    <source>
        <strain evidence="5 6">HX-9-20</strain>
    </source>
</reference>
<dbReference type="PANTHER" id="PTHR41542">
    <property type="entry name" value="BLL5807 PROTEIN"/>
    <property type="match status" value="1"/>
</dbReference>
<feature type="domain" description="Tim44-like" evidence="4">
    <location>
        <begin position="172"/>
        <end position="303"/>
    </location>
</feature>
<keyword evidence="2" id="KW-0812">Transmembrane</keyword>
<evidence type="ECO:0000256" key="1">
    <source>
        <dbReference type="SAM" id="MobiDB-lite"/>
    </source>
</evidence>
<feature type="signal peptide" evidence="3">
    <location>
        <begin position="1"/>
        <end position="24"/>
    </location>
</feature>
<accession>A0A562ZJG9</accession>
<dbReference type="InterPro" id="IPR032710">
    <property type="entry name" value="NTF2-like_dom_sf"/>
</dbReference>
<keyword evidence="2" id="KW-1133">Transmembrane helix</keyword>
<evidence type="ECO:0000313" key="5">
    <source>
        <dbReference type="EMBL" id="TWO68465.1"/>
    </source>
</evidence>
<proteinExistence type="predicted"/>